<feature type="transmembrane region" description="Helical" evidence="2">
    <location>
        <begin position="6"/>
        <end position="35"/>
    </location>
</feature>
<dbReference type="KEGG" id="hdf:AArcSl_2115"/>
<dbReference type="Proteomes" id="UP000263012">
    <property type="component" value="Chromosome"/>
</dbReference>
<organism evidence="3 4">
    <name type="scientific">Halalkaliarchaeum desulfuricum</name>
    <dbReference type="NCBI Taxonomy" id="2055893"/>
    <lineage>
        <taxon>Archaea</taxon>
        <taxon>Methanobacteriati</taxon>
        <taxon>Methanobacteriota</taxon>
        <taxon>Stenosarchaea group</taxon>
        <taxon>Halobacteria</taxon>
        <taxon>Halobacteriales</taxon>
        <taxon>Haloferacaceae</taxon>
        <taxon>Halalkaliarchaeum</taxon>
    </lineage>
</organism>
<dbReference type="Pfam" id="PF17647">
    <property type="entry name" value="DUF5518"/>
    <property type="match status" value="1"/>
</dbReference>
<evidence type="ECO:0008006" key="5">
    <source>
        <dbReference type="Google" id="ProtNLM"/>
    </source>
</evidence>
<feature type="region of interest" description="Disordered" evidence="1">
    <location>
        <begin position="111"/>
        <end position="134"/>
    </location>
</feature>
<feature type="compositionally biased region" description="Polar residues" evidence="1">
    <location>
        <begin position="114"/>
        <end position="126"/>
    </location>
</feature>
<dbReference type="EMBL" id="CP025066">
    <property type="protein sequence ID" value="AUX09740.1"/>
    <property type="molecule type" value="Genomic_DNA"/>
</dbReference>
<accession>A0A343TKW8</accession>
<evidence type="ECO:0000256" key="1">
    <source>
        <dbReference type="SAM" id="MobiDB-lite"/>
    </source>
</evidence>
<reference evidence="4" key="1">
    <citation type="submission" date="2017-11" db="EMBL/GenBank/DDBJ databases">
        <title>Phenotypic and genomic properties of facultatively anaerobic sulfur-reducing natronoarchaea from hypersaline soda lakes.</title>
        <authorList>
            <person name="Sorokin D.Y."/>
            <person name="Kublanov I.V."/>
            <person name="Roman P."/>
            <person name="Sinninghe Damste J.S."/>
            <person name="Golyshin P.N."/>
            <person name="Rojo D."/>
            <person name="Ciordia S."/>
            <person name="Mena M.D.C."/>
            <person name="Ferrer M."/>
            <person name="Messina E."/>
            <person name="Smedile F."/>
            <person name="La Spada G."/>
            <person name="La Cono V."/>
            <person name="Yakimov M.M."/>
        </authorList>
    </citation>
    <scope>NUCLEOTIDE SEQUENCE [LARGE SCALE GENOMIC DNA]</scope>
    <source>
        <strain evidence="4">AArc-Sl</strain>
    </source>
</reference>
<dbReference type="RefSeq" id="WP_161945939.1">
    <property type="nucleotide sequence ID" value="NZ_CP025066.1"/>
</dbReference>
<protein>
    <recommendedName>
        <fullName evidence="5">DUF5518 domain-containing protein</fullName>
    </recommendedName>
</protein>
<evidence type="ECO:0000256" key="2">
    <source>
        <dbReference type="SAM" id="Phobius"/>
    </source>
</evidence>
<name>A0A343TKW8_9EURY</name>
<dbReference type="GeneID" id="37878466"/>
<feature type="transmembrane region" description="Helical" evidence="2">
    <location>
        <begin position="76"/>
        <end position="98"/>
    </location>
</feature>
<feature type="transmembrane region" description="Helical" evidence="2">
    <location>
        <begin position="47"/>
        <end position="70"/>
    </location>
</feature>
<dbReference type="OrthoDB" id="341846at2157"/>
<gene>
    <name evidence="3" type="ORF">AArcSl_2115</name>
</gene>
<evidence type="ECO:0000313" key="4">
    <source>
        <dbReference type="Proteomes" id="UP000263012"/>
    </source>
</evidence>
<dbReference type="AlphaFoldDB" id="A0A343TKW8"/>
<keyword evidence="2" id="KW-1133">Transmembrane helix</keyword>
<keyword evidence="2" id="KW-0812">Transmembrane</keyword>
<evidence type="ECO:0000313" key="3">
    <source>
        <dbReference type="EMBL" id="AUX09740.1"/>
    </source>
</evidence>
<sequence length="134" mass="13897">MDGDTLINALIGAVVTIVTSFVPFSPILGGGVAAWLEKGDRTEGAKVGAVSGALISLLLLPLLFFGIVLAPLDFGFTFVIMLFVVMFGAAYLIGFGALGGYLGAYIREEHEGSDTGSTGTQATLDSQFDGDERS</sequence>
<keyword evidence="2" id="KW-0472">Membrane</keyword>
<keyword evidence="4" id="KW-1185">Reference proteome</keyword>
<dbReference type="InterPro" id="IPR040493">
    <property type="entry name" value="DUF5518"/>
</dbReference>
<proteinExistence type="predicted"/>